<dbReference type="Proteomes" id="UP000053555">
    <property type="component" value="Unassembled WGS sequence"/>
</dbReference>
<dbReference type="GO" id="GO:0016871">
    <property type="term" value="F:cycloartenol synthase activity"/>
    <property type="evidence" value="ECO:0007669"/>
    <property type="project" value="UniProtKB-EC"/>
</dbReference>
<reference evidence="2" key="1">
    <citation type="submission" date="2014-07" db="EMBL/GenBank/DDBJ databases">
        <title>Identification of a novel salt tolerance gene in wild soybean by whole-genome sequencing.</title>
        <authorList>
            <person name="Lam H.-M."/>
            <person name="Qi X."/>
            <person name="Li M.-W."/>
            <person name="Liu X."/>
            <person name="Xie M."/>
            <person name="Ni M."/>
            <person name="Xu X."/>
        </authorList>
    </citation>
    <scope>NUCLEOTIDE SEQUENCE [LARGE SCALE GENOMIC DNA]</scope>
    <source>
        <tissue evidence="2">Root</tissue>
    </source>
</reference>
<dbReference type="AlphaFoldDB" id="A0A0B2RDH5"/>
<protein>
    <submittedName>
        <fullName evidence="2">Beta-amyrin synthase</fullName>
        <ecNumber evidence="2">5.4.99.8</ecNumber>
    </submittedName>
</protein>
<gene>
    <name evidence="2" type="ORF">glysoja_040607</name>
</gene>
<proteinExistence type="predicted"/>
<dbReference type="GO" id="GO:0016104">
    <property type="term" value="P:triterpenoid biosynthetic process"/>
    <property type="evidence" value="ECO:0007669"/>
    <property type="project" value="InterPro"/>
</dbReference>
<sequence>MEMAWIGYPDVRHKNFKLRVETWEFDPEADTPEERAQVEAACQHFYHNRFKAKPCADLLWCFQVLRENNFKQTIPSVTIEDGEEITYQKVTSAIRRGAHHLATLQTTDGHWPAQIVGPLFFLPPLALEALEKSNIKIDSYGGCHRNSDGVDKVEALKH</sequence>
<dbReference type="InterPro" id="IPR018333">
    <property type="entry name" value="Squalene_cyclase"/>
</dbReference>
<organism evidence="2">
    <name type="scientific">Glycine soja</name>
    <name type="common">Wild soybean</name>
    <dbReference type="NCBI Taxonomy" id="3848"/>
    <lineage>
        <taxon>Eukaryota</taxon>
        <taxon>Viridiplantae</taxon>
        <taxon>Streptophyta</taxon>
        <taxon>Embryophyta</taxon>
        <taxon>Tracheophyta</taxon>
        <taxon>Spermatophyta</taxon>
        <taxon>Magnoliopsida</taxon>
        <taxon>eudicotyledons</taxon>
        <taxon>Gunneridae</taxon>
        <taxon>Pentapetalae</taxon>
        <taxon>rosids</taxon>
        <taxon>fabids</taxon>
        <taxon>Fabales</taxon>
        <taxon>Fabaceae</taxon>
        <taxon>Papilionoideae</taxon>
        <taxon>50 kb inversion clade</taxon>
        <taxon>NPAAA clade</taxon>
        <taxon>indigoferoid/millettioid clade</taxon>
        <taxon>Phaseoleae</taxon>
        <taxon>Glycine</taxon>
        <taxon>Glycine subgen. Soja</taxon>
    </lineage>
</organism>
<accession>A0A0B2RDH5</accession>
<dbReference type="SUPFAM" id="SSF48239">
    <property type="entry name" value="Terpenoid cyclases/Protein prenyltransferases"/>
    <property type="match status" value="1"/>
</dbReference>
<name>A0A0B2RDH5_GLYSO</name>
<dbReference type="EMBL" id="KN651126">
    <property type="protein sequence ID" value="KHN31425.1"/>
    <property type="molecule type" value="Genomic_DNA"/>
</dbReference>
<evidence type="ECO:0000313" key="2">
    <source>
        <dbReference type="EMBL" id="KHN31425.1"/>
    </source>
</evidence>
<dbReference type="InterPro" id="IPR008930">
    <property type="entry name" value="Terpenoid_cyclase/PrenylTrfase"/>
</dbReference>
<dbReference type="PANTHER" id="PTHR11764:SF58">
    <property type="entry name" value="BETA-AMYRIN SYNTHASE-RELATED"/>
    <property type="match status" value="1"/>
</dbReference>
<dbReference type="EC" id="5.4.99.8" evidence="2"/>
<evidence type="ECO:0000256" key="1">
    <source>
        <dbReference type="ARBA" id="ARBA00023235"/>
    </source>
</evidence>
<keyword evidence="1 2" id="KW-0413">Isomerase</keyword>
<dbReference type="GO" id="GO:0005811">
    <property type="term" value="C:lipid droplet"/>
    <property type="evidence" value="ECO:0007669"/>
    <property type="project" value="InterPro"/>
</dbReference>
<dbReference type="GO" id="GO:0042300">
    <property type="term" value="F:beta-amyrin synthase activity"/>
    <property type="evidence" value="ECO:0007669"/>
    <property type="project" value="TreeGrafter"/>
</dbReference>
<dbReference type="PANTHER" id="PTHR11764">
    <property type="entry name" value="TERPENE CYCLASE/MUTASE FAMILY MEMBER"/>
    <property type="match status" value="1"/>
</dbReference>